<dbReference type="Proteomes" id="UP000077173">
    <property type="component" value="Unassembled WGS sequence"/>
</dbReference>
<name>A0A176YXE5_9BRAD</name>
<evidence type="ECO:0008006" key="3">
    <source>
        <dbReference type="Google" id="ProtNLM"/>
    </source>
</evidence>
<accession>A0A176YXE5</accession>
<evidence type="ECO:0000313" key="1">
    <source>
        <dbReference type="EMBL" id="OAF11554.1"/>
    </source>
</evidence>
<organism evidence="1 2">
    <name type="scientific">Bradyrhizobium neotropicale</name>
    <dbReference type="NCBI Taxonomy" id="1497615"/>
    <lineage>
        <taxon>Bacteria</taxon>
        <taxon>Pseudomonadati</taxon>
        <taxon>Pseudomonadota</taxon>
        <taxon>Alphaproteobacteria</taxon>
        <taxon>Hyphomicrobiales</taxon>
        <taxon>Nitrobacteraceae</taxon>
        <taxon>Bradyrhizobium</taxon>
    </lineage>
</organism>
<protein>
    <recommendedName>
        <fullName evidence="3">DUF2946 domain-containing protein</fullName>
    </recommendedName>
</protein>
<dbReference type="Pfam" id="PF11162">
    <property type="entry name" value="DUF2946"/>
    <property type="match status" value="1"/>
</dbReference>
<dbReference type="AlphaFoldDB" id="A0A176YXE5"/>
<proteinExistence type="predicted"/>
<reference evidence="1 2" key="1">
    <citation type="submission" date="2016-02" db="EMBL/GenBank/DDBJ databases">
        <title>Draft genome sequence of the strain BR 10247T Bradyrhizobium neotropicale isolated from nodules of Centrolobium paraense.</title>
        <authorList>
            <person name="Simoes-Araujo J.L."/>
            <person name="Barauna A.C."/>
            <person name="Silva K."/>
            <person name="Zilli J.E."/>
        </authorList>
    </citation>
    <scope>NUCLEOTIDE SEQUENCE [LARGE SCALE GENOMIC DNA]</scope>
    <source>
        <strain evidence="1 2">BR 10247</strain>
    </source>
</reference>
<dbReference type="EMBL" id="LSEF01000089">
    <property type="protein sequence ID" value="OAF11554.1"/>
    <property type="molecule type" value="Genomic_DNA"/>
</dbReference>
<evidence type="ECO:0000313" key="2">
    <source>
        <dbReference type="Proteomes" id="UP000077173"/>
    </source>
</evidence>
<keyword evidence="2" id="KW-1185">Reference proteome</keyword>
<comment type="caution">
    <text evidence="1">The sequence shown here is derived from an EMBL/GenBank/DDBJ whole genome shotgun (WGS) entry which is preliminary data.</text>
</comment>
<gene>
    <name evidence="1" type="ORF">AXW67_22305</name>
</gene>
<dbReference type="InterPro" id="IPR021333">
    <property type="entry name" value="DUF2946"/>
</dbReference>
<sequence length="117" mass="12183">MRQSTWLALIALAINLGLSFGHFHAIDGKVSGRGIAEMAAIASPDNGQNKGHPNEGHADYLCPICMAATAMANALASAPPALPLEPANVTVDRKIEDVLGFVEPSRGAFQPRGPPIS</sequence>